<keyword evidence="4 8" id="KW-0554">One-carbon metabolism</keyword>
<dbReference type="Proteomes" id="UP000278756">
    <property type="component" value="Chromosome 1"/>
</dbReference>
<comment type="pathway">
    <text evidence="1 8">Cofactor biosynthesis; tetrahydrofolate biosynthesis; 5,6,7,8-tetrahydrofolate from 7,8-dihydrofolate: step 1/1.</text>
</comment>
<dbReference type="FunFam" id="3.40.430.10:FF:000001">
    <property type="entry name" value="Dihydrofolate reductase"/>
    <property type="match status" value="1"/>
</dbReference>
<evidence type="ECO:0000256" key="5">
    <source>
        <dbReference type="ARBA" id="ARBA00022857"/>
    </source>
</evidence>
<sequence>MPKPKLALIVAMSENRVIGRDNALPWHLKSDLKMFKAITQFKPIIMGSNTWDSLPRKPLPGRLNLVCSRDLKFEAEGGIVCNSLFEALDIAREHAADDGADEVVVIGGANIYEQTLPKADRLYVTEVHTTLEGDAHFPQIDPAQWTEVKSEFCPRAEGDDYDFTLKVYERKRI</sequence>
<evidence type="ECO:0000256" key="1">
    <source>
        <dbReference type="ARBA" id="ARBA00004903"/>
    </source>
</evidence>
<evidence type="ECO:0000256" key="8">
    <source>
        <dbReference type="PIRNR" id="PIRNR000194"/>
    </source>
</evidence>
<name>A0A3G9FZH5_9CAUL</name>
<dbReference type="PANTHER" id="PTHR48069:SF3">
    <property type="entry name" value="DIHYDROFOLATE REDUCTASE"/>
    <property type="match status" value="1"/>
</dbReference>
<dbReference type="PROSITE" id="PS00075">
    <property type="entry name" value="DHFR_1"/>
    <property type="match status" value="1"/>
</dbReference>
<organism evidence="11 12">
    <name type="scientific">Asticcacaulis excentricus</name>
    <dbReference type="NCBI Taxonomy" id="78587"/>
    <lineage>
        <taxon>Bacteria</taxon>
        <taxon>Pseudomonadati</taxon>
        <taxon>Pseudomonadota</taxon>
        <taxon>Alphaproteobacteria</taxon>
        <taxon>Caulobacterales</taxon>
        <taxon>Caulobacteraceae</taxon>
        <taxon>Asticcacaulis</taxon>
    </lineage>
</organism>
<dbReference type="GO" id="GO:0006730">
    <property type="term" value="P:one-carbon metabolic process"/>
    <property type="evidence" value="ECO:0007669"/>
    <property type="project" value="UniProtKB-KW"/>
</dbReference>
<evidence type="ECO:0000256" key="9">
    <source>
        <dbReference type="RuleBase" id="RU004474"/>
    </source>
</evidence>
<evidence type="ECO:0000256" key="2">
    <source>
        <dbReference type="ARBA" id="ARBA00009539"/>
    </source>
</evidence>
<keyword evidence="6 8" id="KW-0560">Oxidoreductase</keyword>
<evidence type="ECO:0000259" key="10">
    <source>
        <dbReference type="PROSITE" id="PS51330"/>
    </source>
</evidence>
<dbReference type="EMBL" id="AP018827">
    <property type="protein sequence ID" value="BBF80502.1"/>
    <property type="molecule type" value="Genomic_DNA"/>
</dbReference>
<gene>
    <name evidence="11" type="ORF">EM6_1086</name>
</gene>
<dbReference type="AlphaFoldDB" id="A0A3G9FZH5"/>
<dbReference type="InterPro" id="IPR017925">
    <property type="entry name" value="DHFR_CS"/>
</dbReference>
<dbReference type="Pfam" id="PF00186">
    <property type="entry name" value="DHFR_1"/>
    <property type="match status" value="1"/>
</dbReference>
<evidence type="ECO:0000256" key="3">
    <source>
        <dbReference type="ARBA" id="ARBA00012856"/>
    </source>
</evidence>
<comment type="function">
    <text evidence="7 8">Key enzyme in folate metabolism. Catalyzes an essential reaction for de novo glycine and purine synthesis, and for DNA precursor synthesis.</text>
</comment>
<dbReference type="InterPro" id="IPR012259">
    <property type="entry name" value="DHFR"/>
</dbReference>
<protein>
    <recommendedName>
        <fullName evidence="3 8">Dihydrofolate reductase</fullName>
        <ecNumber evidence="3 8">1.5.1.3</ecNumber>
    </recommendedName>
</protein>
<evidence type="ECO:0000313" key="11">
    <source>
        <dbReference type="EMBL" id="BBF80502.1"/>
    </source>
</evidence>
<evidence type="ECO:0000256" key="6">
    <source>
        <dbReference type="ARBA" id="ARBA00023002"/>
    </source>
</evidence>
<comment type="catalytic activity">
    <reaction evidence="8">
        <text>(6S)-5,6,7,8-tetrahydrofolate + NADP(+) = 7,8-dihydrofolate + NADPH + H(+)</text>
        <dbReference type="Rhea" id="RHEA:15009"/>
        <dbReference type="ChEBI" id="CHEBI:15378"/>
        <dbReference type="ChEBI" id="CHEBI:57451"/>
        <dbReference type="ChEBI" id="CHEBI:57453"/>
        <dbReference type="ChEBI" id="CHEBI:57783"/>
        <dbReference type="ChEBI" id="CHEBI:58349"/>
        <dbReference type="EC" id="1.5.1.3"/>
    </reaction>
</comment>
<dbReference type="GO" id="GO:0004146">
    <property type="term" value="F:dihydrofolate reductase activity"/>
    <property type="evidence" value="ECO:0007669"/>
    <property type="project" value="UniProtKB-EC"/>
</dbReference>
<dbReference type="SUPFAM" id="SSF53597">
    <property type="entry name" value="Dihydrofolate reductase-like"/>
    <property type="match status" value="1"/>
</dbReference>
<comment type="similarity">
    <text evidence="2 8 9">Belongs to the dihydrofolate reductase family.</text>
</comment>
<feature type="domain" description="DHFR" evidence="10">
    <location>
        <begin position="5"/>
        <end position="170"/>
    </location>
</feature>
<keyword evidence="5 8" id="KW-0521">NADP</keyword>
<dbReference type="OrthoDB" id="9804315at2"/>
<dbReference type="CDD" id="cd00209">
    <property type="entry name" value="DHFR"/>
    <property type="match status" value="1"/>
</dbReference>
<dbReference type="EC" id="1.5.1.3" evidence="3 8"/>
<accession>A0A3G9FZH5</accession>
<dbReference type="Gene3D" id="3.40.430.10">
    <property type="entry name" value="Dihydrofolate Reductase, subunit A"/>
    <property type="match status" value="1"/>
</dbReference>
<dbReference type="PIRSF" id="PIRSF000194">
    <property type="entry name" value="DHFR"/>
    <property type="match status" value="1"/>
</dbReference>
<dbReference type="GO" id="GO:0046654">
    <property type="term" value="P:tetrahydrofolate biosynthetic process"/>
    <property type="evidence" value="ECO:0007669"/>
    <property type="project" value="UniProtKB-UniPathway"/>
</dbReference>
<dbReference type="InterPro" id="IPR001796">
    <property type="entry name" value="DHFR_dom"/>
</dbReference>
<dbReference type="PROSITE" id="PS51330">
    <property type="entry name" value="DHFR_2"/>
    <property type="match status" value="1"/>
</dbReference>
<dbReference type="PRINTS" id="PR00070">
    <property type="entry name" value="DHFR"/>
</dbReference>
<reference evidence="12" key="1">
    <citation type="journal article" date="2017" name="Biotechnol. Biofuels">
        <title>Evaluation of environmental bacterial communities as a factor affecting the growth of duckweed Lemna minor.</title>
        <authorList>
            <person name="Ishizawa H."/>
            <person name="Kuroda M."/>
            <person name="Morikawa M."/>
            <person name="Ike M."/>
        </authorList>
    </citation>
    <scope>NUCLEOTIDE SEQUENCE [LARGE SCALE GENOMIC DNA]</scope>
    <source>
        <strain evidence="12">M6</strain>
    </source>
</reference>
<dbReference type="RefSeq" id="WP_126420893.1">
    <property type="nucleotide sequence ID" value="NZ_AP018827.1"/>
</dbReference>
<evidence type="ECO:0000313" key="12">
    <source>
        <dbReference type="Proteomes" id="UP000278756"/>
    </source>
</evidence>
<dbReference type="GO" id="GO:0070401">
    <property type="term" value="F:NADP+ binding"/>
    <property type="evidence" value="ECO:0007669"/>
    <property type="project" value="UniProtKB-ARBA"/>
</dbReference>
<reference evidence="12" key="2">
    <citation type="journal article" date="2017" name="Plant Physiol. Biochem.">
        <title>Differential oxidative and antioxidative response of duckweed Lemna minor toward plant growth promoting/inhibiting bacteria.</title>
        <authorList>
            <person name="Ishizawa H."/>
            <person name="Kuroda M."/>
            <person name="Morikawa M."/>
            <person name="Ike M."/>
        </authorList>
    </citation>
    <scope>NUCLEOTIDE SEQUENCE [LARGE SCALE GENOMIC DNA]</scope>
    <source>
        <strain evidence="12">M6</strain>
    </source>
</reference>
<evidence type="ECO:0000256" key="4">
    <source>
        <dbReference type="ARBA" id="ARBA00022563"/>
    </source>
</evidence>
<dbReference type="PANTHER" id="PTHR48069">
    <property type="entry name" value="DIHYDROFOLATE REDUCTASE"/>
    <property type="match status" value="1"/>
</dbReference>
<dbReference type="UniPathway" id="UPA00077">
    <property type="reaction ID" value="UER00158"/>
</dbReference>
<dbReference type="GO" id="GO:0005829">
    <property type="term" value="C:cytosol"/>
    <property type="evidence" value="ECO:0007669"/>
    <property type="project" value="TreeGrafter"/>
</dbReference>
<dbReference type="InterPro" id="IPR024072">
    <property type="entry name" value="DHFR-like_dom_sf"/>
</dbReference>
<proteinExistence type="inferred from homology"/>
<dbReference type="GO" id="GO:0046452">
    <property type="term" value="P:dihydrofolate metabolic process"/>
    <property type="evidence" value="ECO:0007669"/>
    <property type="project" value="TreeGrafter"/>
</dbReference>
<evidence type="ECO:0000256" key="7">
    <source>
        <dbReference type="ARBA" id="ARBA00025067"/>
    </source>
</evidence>
<dbReference type="GO" id="GO:0046655">
    <property type="term" value="P:folic acid metabolic process"/>
    <property type="evidence" value="ECO:0007669"/>
    <property type="project" value="TreeGrafter"/>
</dbReference>